<dbReference type="InterPro" id="IPR011011">
    <property type="entry name" value="Znf_FYVE_PHD"/>
</dbReference>
<keyword evidence="2 6" id="KW-0863">Zinc-finger</keyword>
<feature type="region of interest" description="Disordered" evidence="7">
    <location>
        <begin position="150"/>
        <end position="170"/>
    </location>
</feature>
<dbReference type="InterPro" id="IPR013083">
    <property type="entry name" value="Znf_RING/FYVE/PHD"/>
</dbReference>
<dbReference type="EMBL" id="JAMSHJ010000001">
    <property type="protein sequence ID" value="KAI5443887.1"/>
    <property type="molecule type" value="Genomic_DNA"/>
</dbReference>
<dbReference type="AlphaFoldDB" id="A0A9D5BHN6"/>
<feature type="domain" description="PHD-type" evidence="8">
    <location>
        <begin position="896"/>
        <end position="947"/>
    </location>
</feature>
<keyword evidence="5" id="KW-0804">Transcription</keyword>
<keyword evidence="10" id="KW-1185">Reference proteome</keyword>
<accession>A0A9D5BHN6</accession>
<name>A0A9D5BHN6_PEA</name>
<organism evidence="9 10">
    <name type="scientific">Pisum sativum</name>
    <name type="common">Garden pea</name>
    <name type="synonym">Lathyrus oleraceus</name>
    <dbReference type="NCBI Taxonomy" id="3888"/>
    <lineage>
        <taxon>Eukaryota</taxon>
        <taxon>Viridiplantae</taxon>
        <taxon>Streptophyta</taxon>
        <taxon>Embryophyta</taxon>
        <taxon>Tracheophyta</taxon>
        <taxon>Spermatophyta</taxon>
        <taxon>Magnoliopsida</taxon>
        <taxon>eudicotyledons</taxon>
        <taxon>Gunneridae</taxon>
        <taxon>Pentapetalae</taxon>
        <taxon>rosids</taxon>
        <taxon>fabids</taxon>
        <taxon>Fabales</taxon>
        <taxon>Fabaceae</taxon>
        <taxon>Papilionoideae</taxon>
        <taxon>50 kb inversion clade</taxon>
        <taxon>NPAAA clade</taxon>
        <taxon>Hologalegina</taxon>
        <taxon>IRL clade</taxon>
        <taxon>Fabeae</taxon>
        <taxon>Lathyrus</taxon>
    </lineage>
</organism>
<dbReference type="Pfam" id="PF23121">
    <property type="entry name" value="SPOC_AIPP2"/>
    <property type="match status" value="1"/>
</dbReference>
<dbReference type="InterPro" id="IPR049914">
    <property type="entry name" value="PHD1-3/5-6"/>
</dbReference>
<dbReference type="PANTHER" id="PTHR33304:SF18">
    <property type="entry name" value="CHROMATIN REGULATOR PHD FAMILY-RELATED"/>
    <property type="match status" value="1"/>
</dbReference>
<dbReference type="Gramene" id="Psat01G0250500-T1">
    <property type="protein sequence ID" value="KAI5443887.1"/>
    <property type="gene ID" value="KIW84_012505"/>
</dbReference>
<dbReference type="SUPFAM" id="SSF57903">
    <property type="entry name" value="FYVE/PHD zinc finger"/>
    <property type="match status" value="1"/>
</dbReference>
<evidence type="ECO:0000256" key="2">
    <source>
        <dbReference type="ARBA" id="ARBA00022771"/>
    </source>
</evidence>
<dbReference type="GO" id="GO:0034244">
    <property type="term" value="P:negative regulation of transcription elongation by RNA polymerase II"/>
    <property type="evidence" value="ECO:0007669"/>
    <property type="project" value="InterPro"/>
</dbReference>
<feature type="compositionally biased region" description="Basic and acidic residues" evidence="7">
    <location>
        <begin position="426"/>
        <end position="446"/>
    </location>
</feature>
<dbReference type="InterPro" id="IPR019787">
    <property type="entry name" value="Znf_PHD-finger"/>
</dbReference>
<keyword evidence="4" id="KW-0805">Transcription regulation</keyword>
<feature type="region of interest" description="Disordered" evidence="7">
    <location>
        <begin position="418"/>
        <end position="446"/>
    </location>
</feature>
<evidence type="ECO:0000259" key="8">
    <source>
        <dbReference type="PROSITE" id="PS50016"/>
    </source>
</evidence>
<feature type="compositionally biased region" description="Basic and acidic residues" evidence="7">
    <location>
        <begin position="367"/>
        <end position="378"/>
    </location>
</feature>
<comment type="caution">
    <text evidence="9">The sequence shown here is derived from an EMBL/GenBank/DDBJ whole genome shotgun (WGS) entry which is preliminary data.</text>
</comment>
<dbReference type="GO" id="GO:0140566">
    <property type="term" value="F:histone reader activity"/>
    <property type="evidence" value="ECO:0007669"/>
    <property type="project" value="InterPro"/>
</dbReference>
<dbReference type="PROSITE" id="PS50016">
    <property type="entry name" value="ZF_PHD_2"/>
    <property type="match status" value="1"/>
</dbReference>
<dbReference type="GO" id="GO:0008270">
    <property type="term" value="F:zinc ion binding"/>
    <property type="evidence" value="ECO:0007669"/>
    <property type="project" value="UniProtKB-KW"/>
</dbReference>
<proteinExistence type="predicted"/>
<dbReference type="Gene3D" id="3.30.40.10">
    <property type="entry name" value="Zinc/RING finger domain, C3HC4 (zinc finger)"/>
    <property type="match status" value="1"/>
</dbReference>
<dbReference type="SMART" id="SM00249">
    <property type="entry name" value="PHD"/>
    <property type="match status" value="1"/>
</dbReference>
<gene>
    <name evidence="9" type="ORF">KIW84_012505</name>
</gene>
<protein>
    <recommendedName>
        <fullName evidence="8">PHD-type domain-containing protein</fullName>
    </recommendedName>
</protein>
<evidence type="ECO:0000256" key="6">
    <source>
        <dbReference type="PROSITE-ProRule" id="PRU00146"/>
    </source>
</evidence>
<evidence type="ECO:0000256" key="4">
    <source>
        <dbReference type="ARBA" id="ARBA00023015"/>
    </source>
</evidence>
<dbReference type="PANTHER" id="PTHR33304">
    <property type="match status" value="1"/>
</dbReference>
<evidence type="ECO:0000313" key="9">
    <source>
        <dbReference type="EMBL" id="KAI5443887.1"/>
    </source>
</evidence>
<evidence type="ECO:0000256" key="1">
    <source>
        <dbReference type="ARBA" id="ARBA00022723"/>
    </source>
</evidence>
<keyword evidence="1" id="KW-0479">Metal-binding</keyword>
<reference evidence="9 10" key="1">
    <citation type="journal article" date="2022" name="Nat. Genet.">
        <title>Improved pea reference genome and pan-genome highlight genomic features and evolutionary characteristics.</title>
        <authorList>
            <person name="Yang T."/>
            <person name="Liu R."/>
            <person name="Luo Y."/>
            <person name="Hu S."/>
            <person name="Wang D."/>
            <person name="Wang C."/>
            <person name="Pandey M.K."/>
            <person name="Ge S."/>
            <person name="Xu Q."/>
            <person name="Li N."/>
            <person name="Li G."/>
            <person name="Huang Y."/>
            <person name="Saxena R.K."/>
            <person name="Ji Y."/>
            <person name="Li M."/>
            <person name="Yan X."/>
            <person name="He Y."/>
            <person name="Liu Y."/>
            <person name="Wang X."/>
            <person name="Xiang C."/>
            <person name="Varshney R.K."/>
            <person name="Ding H."/>
            <person name="Gao S."/>
            <person name="Zong X."/>
        </authorList>
    </citation>
    <scope>NUCLEOTIDE SEQUENCE [LARGE SCALE GENOMIC DNA]</scope>
    <source>
        <strain evidence="9 10">cv. Zhongwan 6</strain>
    </source>
</reference>
<dbReference type="Proteomes" id="UP001058974">
    <property type="component" value="Chromosome 1"/>
</dbReference>
<keyword evidence="3" id="KW-0862">Zinc</keyword>
<feature type="region of interest" description="Disordered" evidence="7">
    <location>
        <begin position="337"/>
        <end position="378"/>
    </location>
</feature>
<sequence length="1122" mass="126318">MMILYLTHYFMFECFFFSQNGNFQNNYRGGWNHIPFIDFAPEQFNYNYGIPHYWGPSNYNYRIPHRIPANFPDIRHLPRQMPAHYLDNRHLPHQMPAHYVDNRHLPHQVPTYYYDPRHLTHQRPQHYANSRHLLPHQRADKRPLLHQRPKNLADKKQIPQQTPECSADKKQIPQQTAEHCADTRCLPHQTVEEYADKTCLLHQTAEDISVKRPLPHQKAENDADNTCLPHRMSEHCADMMNLPQQAPEDHTDRKCLPLRMSELCADMMNLPQQTPEDDTDKKCLPHQMPEPTVPDVATVERVHCKICGVVFPLKNLEAHNNGEKHRRMLIELHEQSTESKTSNGEEGVHIQNSQKNPVVQHKKVPKSKKDGCSVENTSREAPRFGYKEVPAKGSKRKLRDHTGAKDLYFKVENVKNETSSFQKKKVTADKSKRKVRDNTDSEDHRSKREIEEALGGKYMKMSNGIRRSVKNDKPQSTPVELSASAGSNISAKTECISCEPSGQIDSQTELEEGKELLEVQNYGVETNDQPHSISMEIHGLGGSDINTLIEDAYSDFSAIVLVPPQSPIAVQVPTPVDITQTEMLESKVHNEVQNDIVDSNDQQRSISMELHDSAGSMTNNQTEIVNFDSAAIEIVIEPLASALPYAVGSSFESQVSEAVSYIESQHPTEETDIELLSSVLMEIDAPPEVGVETEDGSSQVEVEMDVLADDPAGSDVNALIEDTCSDSGAIVIAPSHSPIASQASAPVAVIQTAMFESKVHNEVQNAIVDSNDQQRLISTELHNPAGSMSNNQTEIVNFDSAAIEIVIEPLASALPNAAGSSFEPMTECGLYTETEPQVSEAVTYIESQPPTEESDIEIDAASEVSVETETEDRGSQAEVDTDVLAGASGRIHLPQVSICLMCGDEGFEEAIVYCSKCGDYAMHRYCLKGPVVFTDDVIWFCEDCEEEILGADYPDSKAADSEKCEVDSIEKCVTFVDPKPIVDPIWRGSLQVFNKSFDKITRLMGHLSTLACPKVLEETRHLPNVLYGDLVQRSAVWPKSFKKFGTDNLSIGLYFFPQNERVVRYYDKLVDEMISNDLAIRVWVEKAELLIFSSRMLPSQYKRFQSKYYLWGIFKRKQEPLV</sequence>
<dbReference type="InterPro" id="IPR056280">
    <property type="entry name" value="AIPP2-like_SPOC"/>
</dbReference>
<feature type="compositionally biased region" description="Polar residues" evidence="7">
    <location>
        <begin position="338"/>
        <end position="357"/>
    </location>
</feature>
<evidence type="ECO:0000313" key="10">
    <source>
        <dbReference type="Proteomes" id="UP001058974"/>
    </source>
</evidence>
<evidence type="ECO:0000256" key="5">
    <source>
        <dbReference type="ARBA" id="ARBA00023163"/>
    </source>
</evidence>
<dbReference type="InterPro" id="IPR001965">
    <property type="entry name" value="Znf_PHD"/>
</dbReference>
<evidence type="ECO:0000256" key="7">
    <source>
        <dbReference type="SAM" id="MobiDB-lite"/>
    </source>
</evidence>
<evidence type="ECO:0000256" key="3">
    <source>
        <dbReference type="ARBA" id="ARBA00022833"/>
    </source>
</evidence>